<reference evidence="2 3" key="1">
    <citation type="journal article" date="2019" name="Philos. Trans. R. Soc. Lond., B, Biol. Sci.">
        <title>Ant behaviour and brain gene expression of defending hosts depend on the ecological success of the intruding social parasite.</title>
        <authorList>
            <person name="Kaur R."/>
            <person name="Stoldt M."/>
            <person name="Jongepier E."/>
            <person name="Feldmeyer B."/>
            <person name="Menzel F."/>
            <person name="Bornberg-Bauer E."/>
            <person name="Foitzik S."/>
        </authorList>
    </citation>
    <scope>NUCLEOTIDE SEQUENCE [LARGE SCALE GENOMIC DNA]</scope>
    <source>
        <tissue evidence="2">Whole body</tissue>
    </source>
</reference>
<gene>
    <name evidence="2" type="ORF">DBV15_00910</name>
</gene>
<evidence type="ECO:0000256" key="1">
    <source>
        <dbReference type="SAM" id="MobiDB-lite"/>
    </source>
</evidence>
<dbReference type="AlphaFoldDB" id="A0A4S2JBJ3"/>
<proteinExistence type="predicted"/>
<sequence length="149" mass="16470">MKIEPARSTRLRNPTINFSPRTQKRGYKADLPNPFPGRAAHRRGHADEKPSNHNWDCYGTGTTTNTNELFLPTSAPPCILRASILDRPWERFSGYNGTPLSSSATYEGLLLGLGVRGNSGGHNGFANLSVWPLRLFYKGSTKRASWLGP</sequence>
<feature type="compositionally biased region" description="Polar residues" evidence="1">
    <location>
        <begin position="11"/>
        <end position="21"/>
    </location>
</feature>
<evidence type="ECO:0000313" key="3">
    <source>
        <dbReference type="Proteomes" id="UP000310200"/>
    </source>
</evidence>
<organism evidence="2 3">
    <name type="scientific">Temnothorax longispinosus</name>
    <dbReference type="NCBI Taxonomy" id="300112"/>
    <lineage>
        <taxon>Eukaryota</taxon>
        <taxon>Metazoa</taxon>
        <taxon>Ecdysozoa</taxon>
        <taxon>Arthropoda</taxon>
        <taxon>Hexapoda</taxon>
        <taxon>Insecta</taxon>
        <taxon>Pterygota</taxon>
        <taxon>Neoptera</taxon>
        <taxon>Endopterygota</taxon>
        <taxon>Hymenoptera</taxon>
        <taxon>Apocrita</taxon>
        <taxon>Aculeata</taxon>
        <taxon>Formicoidea</taxon>
        <taxon>Formicidae</taxon>
        <taxon>Myrmicinae</taxon>
        <taxon>Temnothorax</taxon>
    </lineage>
</organism>
<dbReference type="Proteomes" id="UP000310200">
    <property type="component" value="Unassembled WGS sequence"/>
</dbReference>
<feature type="region of interest" description="Disordered" evidence="1">
    <location>
        <begin position="1"/>
        <end position="30"/>
    </location>
</feature>
<accession>A0A4S2JBJ3</accession>
<protein>
    <submittedName>
        <fullName evidence="2">Uncharacterized protein</fullName>
    </submittedName>
</protein>
<comment type="caution">
    <text evidence="2">The sequence shown here is derived from an EMBL/GenBank/DDBJ whole genome shotgun (WGS) entry which is preliminary data.</text>
</comment>
<evidence type="ECO:0000313" key="2">
    <source>
        <dbReference type="EMBL" id="TGZ32821.1"/>
    </source>
</evidence>
<name>A0A4S2JBJ3_9HYME</name>
<dbReference type="EMBL" id="QBLH01003812">
    <property type="protein sequence ID" value="TGZ32821.1"/>
    <property type="molecule type" value="Genomic_DNA"/>
</dbReference>
<keyword evidence="3" id="KW-1185">Reference proteome</keyword>